<evidence type="ECO:0000313" key="4">
    <source>
        <dbReference type="Proteomes" id="UP000070096"/>
    </source>
</evidence>
<feature type="coiled-coil region" evidence="2">
    <location>
        <begin position="280"/>
        <end position="345"/>
    </location>
</feature>
<proteinExistence type="inferred from homology"/>
<protein>
    <submittedName>
        <fullName evidence="3">Mobilization protein MobM</fullName>
    </submittedName>
</protein>
<organism evidence="3 4">
    <name type="scientific">Streptococcus gordonii</name>
    <dbReference type="NCBI Taxonomy" id="1302"/>
    <lineage>
        <taxon>Bacteria</taxon>
        <taxon>Bacillati</taxon>
        <taxon>Bacillota</taxon>
        <taxon>Bacilli</taxon>
        <taxon>Lactobacillales</taxon>
        <taxon>Streptococcaceae</taxon>
        <taxon>Streptococcus</taxon>
    </lineage>
</organism>
<keyword evidence="2" id="KW-0175">Coiled coil</keyword>
<dbReference type="GO" id="GO:0006310">
    <property type="term" value="P:DNA recombination"/>
    <property type="evidence" value="ECO:0007669"/>
    <property type="project" value="InterPro"/>
</dbReference>
<dbReference type="CDD" id="cd17242">
    <property type="entry name" value="MobM_relaxase"/>
    <property type="match status" value="1"/>
</dbReference>
<dbReference type="Pfam" id="PF01076">
    <property type="entry name" value="Mob_Pre"/>
    <property type="match status" value="1"/>
</dbReference>
<dbReference type="Gene3D" id="3.30.930.30">
    <property type="match status" value="1"/>
</dbReference>
<reference evidence="3 4" key="1">
    <citation type="submission" date="2016-01" db="EMBL/GenBank/DDBJ databases">
        <title>Highly variable Streptococcus oralis are common among viridans streptococci isolated from primates.</title>
        <authorList>
            <person name="Denapaite D."/>
            <person name="Rieger M."/>
            <person name="Koendgen S."/>
            <person name="Brueckner R."/>
            <person name="Ochigava I."/>
            <person name="Kappeler P."/>
            <person name="Maetz-Rensing K."/>
            <person name="Leendertz F."/>
            <person name="Hakenbeck R."/>
        </authorList>
    </citation>
    <scope>NUCLEOTIDE SEQUENCE [LARGE SCALE GENOMIC DNA]</scope>
    <source>
        <strain evidence="3 4">DD07</strain>
    </source>
</reference>
<dbReference type="PATRIC" id="fig|1302.21.peg.1446"/>
<dbReference type="NCBIfam" id="NF041497">
    <property type="entry name" value="MobV"/>
    <property type="match status" value="1"/>
</dbReference>
<comment type="similarity">
    <text evidence="1">Belongs to the plasmid mobilization pre family.</text>
</comment>
<name>A0A139N6D1_STRGN</name>
<dbReference type="GO" id="GO:0003677">
    <property type="term" value="F:DNA binding"/>
    <property type="evidence" value="ECO:0007669"/>
    <property type="project" value="InterPro"/>
</dbReference>
<evidence type="ECO:0000256" key="2">
    <source>
        <dbReference type="SAM" id="Coils"/>
    </source>
</evidence>
<dbReference type="EMBL" id="LQRC01000191">
    <property type="protein sequence ID" value="KXT71291.1"/>
    <property type="molecule type" value="Genomic_DNA"/>
</dbReference>
<sequence length="397" mass="46463">MSYVVARMQKMKSGNLGGSYKHNERIFEKHSNKDIDPERSHLNYELTDRNREISYKEQIEAYIDENKLSKRATRKDAVLCDEWIITSDKTFFENLDSDQTKEFFETAKNYFAENYGESNIAYASVHLDESTPHMHMGVVPMKNGKLSSKAMFDREELKKIQADLPVYLNEHGFDLERGKLNSDAKHLNVKEFKEKQKALEQIDEKIKAKKQKIGKLEQDLTETEDKLSSVNELYQEYDRVGLNDLKEGKFGKKTLGGKVKIDEQELKKIVKTAVEKMDQNSKMSLHQEKLKNQIRNLEKQVSNKNHLLNELNASKEEIKLLKFENRKLNDKVSKLLDKLNITTQKLQLWRGYAREYIPGKEFKQFIKQVNKIQITQTFKPMAIKAIKLVKDMVERSM</sequence>
<dbReference type="Proteomes" id="UP000070096">
    <property type="component" value="Unassembled WGS sequence"/>
</dbReference>
<feature type="coiled-coil region" evidence="2">
    <location>
        <begin position="192"/>
        <end position="233"/>
    </location>
</feature>
<accession>A0A139N6D1</accession>
<comment type="caution">
    <text evidence="3">The sequence shown here is derived from an EMBL/GenBank/DDBJ whole genome shotgun (WGS) entry which is preliminary data.</text>
</comment>
<evidence type="ECO:0000256" key="1">
    <source>
        <dbReference type="ARBA" id="ARBA00010657"/>
    </source>
</evidence>
<gene>
    <name evidence="3" type="ORF">SGODD07_01291</name>
</gene>
<evidence type="ECO:0000313" key="3">
    <source>
        <dbReference type="EMBL" id="KXT71291.1"/>
    </source>
</evidence>
<dbReference type="InterPro" id="IPR001668">
    <property type="entry name" value="Mob_Pre"/>
</dbReference>
<dbReference type="AlphaFoldDB" id="A0A139N6D1"/>